<dbReference type="Proteomes" id="UP001597119">
    <property type="component" value="Unassembled WGS sequence"/>
</dbReference>
<keyword evidence="2" id="KW-1185">Reference proteome</keyword>
<dbReference type="RefSeq" id="WP_247373458.1">
    <property type="nucleotide sequence ID" value="NZ_JALLGV010000001.1"/>
</dbReference>
<proteinExistence type="predicted"/>
<dbReference type="InterPro" id="IPR023375">
    <property type="entry name" value="ADC_dom_sf"/>
</dbReference>
<name>A0ABD6CB41_9EURY</name>
<sequence>MTGPSLLAMRWEDVVFAHWAIDPAIVATKLPADLSVDTFDGNAYLSVVGFDMRDIRPRGFPLGRSFPELNLRTYVQGDAGPGIYFFNLDADDALSVALARRLFRLSYYRAEIEIEEGDDGVLIRSHRTDDSVPPTDFDATCRPRGDPDEPEPGTLAWFLTERYRFYANVGGGDHLFVGTVDHPSWPLQSAALTIRENDLFRVNGFETPSEDPLVHYSPGVDVTAGAALPLAATGSLWG</sequence>
<evidence type="ECO:0000313" key="2">
    <source>
        <dbReference type="Proteomes" id="UP001597119"/>
    </source>
</evidence>
<dbReference type="EMBL" id="JBHUDJ010000003">
    <property type="protein sequence ID" value="MFD1587458.1"/>
    <property type="molecule type" value="Genomic_DNA"/>
</dbReference>
<dbReference type="InterPro" id="IPR018644">
    <property type="entry name" value="DUF2071"/>
</dbReference>
<dbReference type="SUPFAM" id="SSF160104">
    <property type="entry name" value="Acetoacetate decarboxylase-like"/>
    <property type="match status" value="1"/>
</dbReference>
<dbReference type="AlphaFoldDB" id="A0ABD6CB41"/>
<protein>
    <submittedName>
        <fullName evidence="1">YqjF family protein</fullName>
    </submittedName>
</protein>
<dbReference type="Gene3D" id="2.40.400.10">
    <property type="entry name" value="Acetoacetate decarboxylase-like"/>
    <property type="match status" value="1"/>
</dbReference>
<gene>
    <name evidence="1" type="ORF">ACFR9U_10715</name>
</gene>
<evidence type="ECO:0000313" key="1">
    <source>
        <dbReference type="EMBL" id="MFD1587458.1"/>
    </source>
</evidence>
<accession>A0ABD6CB41</accession>
<comment type="caution">
    <text evidence="1">The sequence shown here is derived from an EMBL/GenBank/DDBJ whole genome shotgun (WGS) entry which is preliminary data.</text>
</comment>
<dbReference type="PANTHER" id="PTHR39186">
    <property type="entry name" value="DUF2071 FAMILY PROTEIN"/>
    <property type="match status" value="1"/>
</dbReference>
<dbReference type="Pfam" id="PF09844">
    <property type="entry name" value="DUF2071"/>
    <property type="match status" value="1"/>
</dbReference>
<organism evidence="1 2">
    <name type="scientific">Halorientalis brevis</name>
    <dbReference type="NCBI Taxonomy" id="1126241"/>
    <lineage>
        <taxon>Archaea</taxon>
        <taxon>Methanobacteriati</taxon>
        <taxon>Methanobacteriota</taxon>
        <taxon>Stenosarchaea group</taxon>
        <taxon>Halobacteria</taxon>
        <taxon>Halobacteriales</taxon>
        <taxon>Haloarculaceae</taxon>
        <taxon>Halorientalis</taxon>
    </lineage>
</organism>
<dbReference type="PANTHER" id="PTHR39186:SF1">
    <property type="entry name" value="DUF2071 DOMAIN-CONTAINING PROTEIN"/>
    <property type="match status" value="1"/>
</dbReference>
<reference evidence="1 2" key="1">
    <citation type="journal article" date="2019" name="Int. J. Syst. Evol. Microbiol.">
        <title>The Global Catalogue of Microorganisms (GCM) 10K type strain sequencing project: providing services to taxonomists for standard genome sequencing and annotation.</title>
        <authorList>
            <consortium name="The Broad Institute Genomics Platform"/>
            <consortium name="The Broad Institute Genome Sequencing Center for Infectious Disease"/>
            <person name="Wu L."/>
            <person name="Ma J."/>
        </authorList>
    </citation>
    <scope>NUCLEOTIDE SEQUENCE [LARGE SCALE GENOMIC DNA]</scope>
    <source>
        <strain evidence="1 2">CGMCC 1.12125</strain>
    </source>
</reference>